<proteinExistence type="predicted"/>
<dbReference type="EMBL" id="OX460343">
    <property type="protein sequence ID" value="CAI9180083.1"/>
    <property type="molecule type" value="Genomic_DNA"/>
</dbReference>
<organism evidence="1 2">
    <name type="scientific">Rangifer tarandus platyrhynchus</name>
    <name type="common">Svalbard reindeer</name>
    <dbReference type="NCBI Taxonomy" id="3082113"/>
    <lineage>
        <taxon>Eukaryota</taxon>
        <taxon>Metazoa</taxon>
        <taxon>Chordata</taxon>
        <taxon>Craniata</taxon>
        <taxon>Vertebrata</taxon>
        <taxon>Euteleostomi</taxon>
        <taxon>Mammalia</taxon>
        <taxon>Eutheria</taxon>
        <taxon>Laurasiatheria</taxon>
        <taxon>Artiodactyla</taxon>
        <taxon>Ruminantia</taxon>
        <taxon>Pecora</taxon>
        <taxon>Cervidae</taxon>
        <taxon>Odocoileinae</taxon>
        <taxon>Rangifer</taxon>
    </lineage>
</organism>
<dbReference type="Proteomes" id="UP001176941">
    <property type="component" value="Chromosome X"/>
</dbReference>
<evidence type="ECO:0000313" key="1">
    <source>
        <dbReference type="EMBL" id="CAI9180083.1"/>
    </source>
</evidence>
<sequence length="105" mass="10720">MDCCSPGLSANGISQAGILEGAAMRFLQGIFPTPGIQPRSPALQVDSLPADPPGKTRNTGVGSLSLLQGIFPTQESNHGSPAVQADSLPAELPLVGIRGGCQKKK</sequence>
<reference evidence="1" key="1">
    <citation type="submission" date="2023-04" db="EMBL/GenBank/DDBJ databases">
        <authorList>
            <consortium name="ELIXIR-Norway"/>
        </authorList>
    </citation>
    <scope>NUCLEOTIDE SEQUENCE [LARGE SCALE GENOMIC DNA]</scope>
</reference>
<protein>
    <submittedName>
        <fullName evidence="1">Uncharacterized protein</fullName>
    </submittedName>
</protein>
<keyword evidence="2" id="KW-1185">Reference proteome</keyword>
<evidence type="ECO:0000313" key="2">
    <source>
        <dbReference type="Proteomes" id="UP001176941"/>
    </source>
</evidence>
<gene>
    <name evidence="1" type="ORF">MRATA1EN1_LOCUS29045</name>
</gene>
<accession>A0ABN9A1G5</accession>
<name>A0ABN9A1G5_RANTA</name>